<dbReference type="GO" id="GO:0005871">
    <property type="term" value="C:kinesin complex"/>
    <property type="evidence" value="ECO:0007669"/>
    <property type="project" value="InterPro"/>
</dbReference>
<protein>
    <submittedName>
        <fullName evidence="5">Tetratricopeptide repeat protein</fullName>
    </submittedName>
</protein>
<comment type="subcellular location">
    <subcellularLocation>
        <location evidence="1">Cytoplasm</location>
    </subcellularLocation>
</comment>
<dbReference type="AlphaFoldDB" id="A0AA95HMD9"/>
<dbReference type="InterPro" id="IPR011990">
    <property type="entry name" value="TPR-like_helical_dom_sf"/>
</dbReference>
<evidence type="ECO:0000256" key="2">
    <source>
        <dbReference type="ARBA" id="ARBA00022490"/>
    </source>
</evidence>
<evidence type="ECO:0000313" key="5">
    <source>
        <dbReference type="EMBL" id="WGZ96446.1"/>
    </source>
</evidence>
<evidence type="ECO:0000256" key="1">
    <source>
        <dbReference type="ARBA" id="ARBA00004496"/>
    </source>
</evidence>
<proteinExistence type="predicted"/>
<dbReference type="KEGG" id="tput:QJT81_04265"/>
<keyword evidence="3" id="KW-0677">Repeat</keyword>
<sequence length="117" mass="12858">MAEPLLKRSLAIREKELGENHPDVAKSLNNLAGLYQDQGQYAQAEPLYQCALAIWEKALGAYHPNVVLSLENLVGLYQQTNVVLSLENLVGLYQQTDCAALAGPLEKRAAAIRAIKR</sequence>
<keyword evidence="2" id="KW-0963">Cytoplasm</keyword>
<dbReference type="GO" id="GO:0019894">
    <property type="term" value="F:kinesin binding"/>
    <property type="evidence" value="ECO:0007669"/>
    <property type="project" value="TreeGrafter"/>
</dbReference>
<dbReference type="GO" id="GO:0007018">
    <property type="term" value="P:microtubule-based movement"/>
    <property type="evidence" value="ECO:0007669"/>
    <property type="project" value="TreeGrafter"/>
</dbReference>
<gene>
    <name evidence="5" type="ORF">QJT81_04265</name>
</gene>
<evidence type="ECO:0000256" key="4">
    <source>
        <dbReference type="ARBA" id="ARBA00022803"/>
    </source>
</evidence>
<dbReference type="EMBL" id="CP124756">
    <property type="protein sequence ID" value="WGZ96446.1"/>
    <property type="molecule type" value="Genomic_DNA"/>
</dbReference>
<dbReference type="PANTHER" id="PTHR45783">
    <property type="entry name" value="KINESIN LIGHT CHAIN"/>
    <property type="match status" value="1"/>
</dbReference>
<keyword evidence="4" id="KW-0802">TPR repeat</keyword>
<dbReference type="Gene3D" id="1.25.40.10">
    <property type="entry name" value="Tetratricopeptide repeat domain"/>
    <property type="match status" value="1"/>
</dbReference>
<name>A0AA95HMD9_9GAMM</name>
<reference evidence="5" key="1">
    <citation type="journal article" date="2023" name="Int. J. Mol. Sci.">
        <title>Metagenomics Revealed a New Genus 'Candidatus Thiocaldithrix dubininis' gen. nov., sp. nov. and a New Species 'Candidatus Thiothrix putei' sp. nov. in the Family Thiotrichaceae, Some Members of Which Have Traits of Both Na+- and H+-Motive Energetics.</title>
        <authorList>
            <person name="Ravin N.V."/>
            <person name="Muntyan M.S."/>
            <person name="Smolyakov D.D."/>
            <person name="Rudenko T.S."/>
            <person name="Beletsky A.V."/>
            <person name="Mardanov A.V."/>
            <person name="Grabovich M.Y."/>
        </authorList>
    </citation>
    <scope>NUCLEOTIDE SEQUENCE</scope>
    <source>
        <strain evidence="5">GKL-02</strain>
    </source>
</reference>
<accession>A0AA95HMD9</accession>
<dbReference type="SUPFAM" id="SSF48452">
    <property type="entry name" value="TPR-like"/>
    <property type="match status" value="1"/>
</dbReference>
<dbReference type="InterPro" id="IPR002151">
    <property type="entry name" value="Kinesin_light"/>
</dbReference>
<dbReference type="Proteomes" id="UP001301326">
    <property type="component" value="Chromosome"/>
</dbReference>
<evidence type="ECO:0000256" key="3">
    <source>
        <dbReference type="ARBA" id="ARBA00022737"/>
    </source>
</evidence>
<dbReference type="PANTHER" id="PTHR45783:SF3">
    <property type="entry name" value="KINESIN LIGHT CHAIN"/>
    <property type="match status" value="1"/>
</dbReference>
<organism evidence="5">
    <name type="scientific">Candidatus Thiothrix putei</name>
    <dbReference type="NCBI Taxonomy" id="3080811"/>
    <lineage>
        <taxon>Bacteria</taxon>
        <taxon>Pseudomonadati</taxon>
        <taxon>Pseudomonadota</taxon>
        <taxon>Gammaproteobacteria</taxon>
        <taxon>Thiotrichales</taxon>
        <taxon>Thiotrichaceae</taxon>
        <taxon>Thiothrix</taxon>
    </lineage>
</organism>
<dbReference type="Pfam" id="PF13424">
    <property type="entry name" value="TPR_12"/>
    <property type="match status" value="1"/>
</dbReference>
<dbReference type="PRINTS" id="PR00381">
    <property type="entry name" value="KINESINLIGHT"/>
</dbReference>
<dbReference type="GO" id="GO:0005737">
    <property type="term" value="C:cytoplasm"/>
    <property type="evidence" value="ECO:0007669"/>
    <property type="project" value="UniProtKB-SubCell"/>
</dbReference>
<reference evidence="5" key="2">
    <citation type="submission" date="2023-04" db="EMBL/GenBank/DDBJ databases">
        <authorList>
            <person name="Beletskiy A.V."/>
            <person name="Mardanov A.V."/>
            <person name="Ravin N.V."/>
        </authorList>
    </citation>
    <scope>NUCLEOTIDE SEQUENCE</scope>
    <source>
        <strain evidence="5">GKL-02</strain>
    </source>
</reference>